<keyword evidence="1" id="KW-1133">Transmembrane helix</keyword>
<reference evidence="3" key="1">
    <citation type="journal article" date="2017" name="Acta Aliment.">
        <title>Plant polysaccharide degrading enzyme system of Thermpbifida cellulosilytica TB100 revealed by de novo genome project data.</title>
        <authorList>
            <person name="Toth A."/>
            <person name="Baka E."/>
            <person name="Luzics S."/>
            <person name="Bata-Vidacs I."/>
            <person name="Nagy I."/>
            <person name="Balint B."/>
            <person name="Herceg R."/>
            <person name="Olasz F."/>
            <person name="Wilk T."/>
            <person name="Nagy T."/>
            <person name="Kriszt B."/>
            <person name="Nagy I."/>
            <person name="Kukolya J."/>
        </authorList>
    </citation>
    <scope>NUCLEOTIDE SEQUENCE [LARGE SCALE GENOMIC DNA]</scope>
    <source>
        <strain evidence="3">TB100</strain>
    </source>
</reference>
<dbReference type="OrthoDB" id="3182597at2"/>
<keyword evidence="1" id="KW-0472">Membrane</keyword>
<comment type="caution">
    <text evidence="2">The sequence shown here is derived from an EMBL/GenBank/DDBJ whole genome shotgun (WGS) entry which is preliminary data.</text>
</comment>
<feature type="transmembrane region" description="Helical" evidence="1">
    <location>
        <begin position="339"/>
        <end position="358"/>
    </location>
</feature>
<dbReference type="AlphaFoldDB" id="A0A147KIF4"/>
<keyword evidence="3" id="KW-1185">Reference proteome</keyword>
<dbReference type="Proteomes" id="UP000074382">
    <property type="component" value="Unassembled WGS sequence"/>
</dbReference>
<protein>
    <submittedName>
        <fullName evidence="2">Uncharacterized protein</fullName>
    </submittedName>
</protein>
<evidence type="ECO:0000313" key="2">
    <source>
        <dbReference type="EMBL" id="KUP96989.1"/>
    </source>
</evidence>
<sequence length="362" mass="40045">MTQPPPVPAASPQFSRPCEGCGARVEFSPGTLDLVCPYCGHSQKIAAPARQVREHSYEQLVSTPRKPAAEIAEHHFVCSGCGAHTLSDALSHQCQFCAAPLVADPSEDPQIVPEAVVPFQLDRSAAREALRKWTRSRWFAPNRLKKVTEAETLKSTYLPHWTFDARTVTDYTGQRGEHYYVTVTDSDGESREERRTAWYPAAGTVARDFDDVLVVATDRVPVDRLDALDPWPLAEARPFTPDFLAGHHTVRYSVEPEHGRTAAEDKMRRAIEQDCRRDIGGDEQRVDSMHTRYSDVTCKLLLLPVWSGSYLYNGKSWQVLVNGCTGEVQGDRPYSAVKIAFAVLVLLAVVAAIVLLAVGNGS</sequence>
<dbReference type="RefSeq" id="WP_068756396.1">
    <property type="nucleotide sequence ID" value="NZ_KQ950182.1"/>
</dbReference>
<keyword evidence="1" id="KW-0812">Transmembrane</keyword>
<dbReference type="PANTHER" id="PTHR37826">
    <property type="entry name" value="FLOTILLIN BAND_7_5 DOMAIN PROTEIN"/>
    <property type="match status" value="1"/>
</dbReference>
<dbReference type="PANTHER" id="PTHR37826:SF3">
    <property type="entry name" value="J DOMAIN-CONTAINING PROTEIN"/>
    <property type="match status" value="1"/>
</dbReference>
<gene>
    <name evidence="2" type="ORF">AC529_09165</name>
</gene>
<accession>A0A147KIF4</accession>
<name>A0A147KIF4_THECS</name>
<evidence type="ECO:0000313" key="3">
    <source>
        <dbReference type="Proteomes" id="UP000074382"/>
    </source>
</evidence>
<organism evidence="2 3">
    <name type="scientific">Thermobifida cellulosilytica TB100</name>
    <dbReference type="NCBI Taxonomy" id="665004"/>
    <lineage>
        <taxon>Bacteria</taxon>
        <taxon>Bacillati</taxon>
        <taxon>Actinomycetota</taxon>
        <taxon>Actinomycetes</taxon>
        <taxon>Streptosporangiales</taxon>
        <taxon>Nocardiopsidaceae</taxon>
        <taxon>Thermobifida</taxon>
    </lineage>
</organism>
<evidence type="ECO:0000256" key="1">
    <source>
        <dbReference type="SAM" id="Phobius"/>
    </source>
</evidence>
<dbReference type="PATRIC" id="fig|665004.4.peg.2511"/>
<proteinExistence type="predicted"/>
<dbReference type="EMBL" id="LGEM01000049">
    <property type="protein sequence ID" value="KUP96989.1"/>
    <property type="molecule type" value="Genomic_DNA"/>
</dbReference>